<keyword evidence="14" id="KW-1185">Reference proteome</keyword>
<keyword evidence="5" id="KW-0677">Repeat</keyword>
<keyword evidence="6" id="KW-0999">Mitochondrion inner membrane</keyword>
<dbReference type="InterPro" id="IPR018108">
    <property type="entry name" value="MCP_transmembrane"/>
</dbReference>
<protein>
    <submittedName>
        <fullName evidence="13">Uncharacterized protein</fullName>
    </submittedName>
</protein>
<proteinExistence type="inferred from homology"/>
<name>A0A2Z6P0C2_TRISU</name>
<gene>
    <name evidence="13" type="ORF">TSUD_408020</name>
</gene>
<evidence type="ECO:0000256" key="8">
    <source>
        <dbReference type="ARBA" id="ARBA00023128"/>
    </source>
</evidence>
<sequence>MALMRSFFLISINLDIRSHPALSVSRFRSSPSSSLSSSPSSSPSFSSSSSLSQSVFSIVFSVLSLHCSTILLRLKASSPSSSPISLCIVRRFSLCIVRDLCKRSSSLKLYRIFQSRLEYAAKYKTLIYLAGLASAEIIVDIAPCQFKVVKEQGVKGFFLGWLPTFLGYMAQGSCNFGFYEYFKKYYSDIAGLEYAAKYKNEVALGYAYKLVSF</sequence>
<evidence type="ECO:0000313" key="13">
    <source>
        <dbReference type="EMBL" id="GAU49834.1"/>
    </source>
</evidence>
<evidence type="ECO:0000256" key="1">
    <source>
        <dbReference type="ARBA" id="ARBA00004448"/>
    </source>
</evidence>
<dbReference type="PANTHER" id="PTHR45671">
    <property type="entry name" value="SOLUTE CARRIER FAMILY 25 (MITOCHONDRIAL CARRIER PHOSPHATE CARRIER), MEMBER 3, LIKE-RELATED-RELATED"/>
    <property type="match status" value="1"/>
</dbReference>
<evidence type="ECO:0000256" key="10">
    <source>
        <dbReference type="PROSITE-ProRule" id="PRU00282"/>
    </source>
</evidence>
<reference evidence="14" key="1">
    <citation type="journal article" date="2017" name="Front. Plant Sci.">
        <title>Climate Clever Clovers: New Paradigm to Reduce the Environmental Footprint of Ruminants by Breeding Low Methanogenic Forages Utilizing Haplotype Variation.</title>
        <authorList>
            <person name="Kaur P."/>
            <person name="Appels R."/>
            <person name="Bayer P.E."/>
            <person name="Keeble-Gagnere G."/>
            <person name="Wang J."/>
            <person name="Hirakawa H."/>
            <person name="Shirasawa K."/>
            <person name="Vercoe P."/>
            <person name="Stefanova K."/>
            <person name="Durmic Z."/>
            <person name="Nichols P."/>
            <person name="Revell C."/>
            <person name="Isobe S.N."/>
            <person name="Edwards D."/>
            <person name="Erskine W."/>
        </authorList>
    </citation>
    <scope>NUCLEOTIDE SEQUENCE [LARGE SCALE GENOMIC DNA]</scope>
    <source>
        <strain evidence="14">cv. Daliak</strain>
    </source>
</reference>
<dbReference type="EMBL" id="DF974636">
    <property type="protein sequence ID" value="GAU49834.1"/>
    <property type="molecule type" value="Genomic_DNA"/>
</dbReference>
<comment type="subcellular location">
    <subcellularLocation>
        <location evidence="1">Mitochondrion inner membrane</location>
        <topology evidence="1">Multi-pass membrane protein</topology>
    </subcellularLocation>
</comment>
<comment type="similarity">
    <text evidence="2 11">Belongs to the mitochondrial carrier (TC 2.A.29) family.</text>
</comment>
<evidence type="ECO:0000256" key="9">
    <source>
        <dbReference type="ARBA" id="ARBA00023136"/>
    </source>
</evidence>
<evidence type="ECO:0000256" key="4">
    <source>
        <dbReference type="ARBA" id="ARBA00022692"/>
    </source>
</evidence>
<dbReference type="AlphaFoldDB" id="A0A2Z6P0C2"/>
<dbReference type="InterPro" id="IPR044677">
    <property type="entry name" value="SLC25A3/Pic2/Mir1-like"/>
</dbReference>
<feature type="repeat" description="Solcar" evidence="10">
    <location>
        <begin position="109"/>
        <end position="185"/>
    </location>
</feature>
<dbReference type="Gene3D" id="1.50.40.10">
    <property type="entry name" value="Mitochondrial carrier domain"/>
    <property type="match status" value="1"/>
</dbReference>
<evidence type="ECO:0000256" key="2">
    <source>
        <dbReference type="ARBA" id="ARBA00006375"/>
    </source>
</evidence>
<organism evidence="13 14">
    <name type="scientific">Trifolium subterraneum</name>
    <name type="common">Subterranean clover</name>
    <dbReference type="NCBI Taxonomy" id="3900"/>
    <lineage>
        <taxon>Eukaryota</taxon>
        <taxon>Viridiplantae</taxon>
        <taxon>Streptophyta</taxon>
        <taxon>Embryophyta</taxon>
        <taxon>Tracheophyta</taxon>
        <taxon>Spermatophyta</taxon>
        <taxon>Magnoliopsida</taxon>
        <taxon>eudicotyledons</taxon>
        <taxon>Gunneridae</taxon>
        <taxon>Pentapetalae</taxon>
        <taxon>rosids</taxon>
        <taxon>fabids</taxon>
        <taxon>Fabales</taxon>
        <taxon>Fabaceae</taxon>
        <taxon>Papilionoideae</taxon>
        <taxon>50 kb inversion clade</taxon>
        <taxon>NPAAA clade</taxon>
        <taxon>Hologalegina</taxon>
        <taxon>IRL clade</taxon>
        <taxon>Trifolieae</taxon>
        <taxon>Trifolium</taxon>
    </lineage>
</organism>
<keyword evidence="4 10" id="KW-0812">Transmembrane</keyword>
<feature type="region of interest" description="Disordered" evidence="12">
    <location>
        <begin position="29"/>
        <end position="48"/>
    </location>
</feature>
<evidence type="ECO:0000256" key="11">
    <source>
        <dbReference type="RuleBase" id="RU000488"/>
    </source>
</evidence>
<dbReference type="SUPFAM" id="SSF103506">
    <property type="entry name" value="Mitochondrial carrier"/>
    <property type="match status" value="1"/>
</dbReference>
<evidence type="ECO:0000313" key="14">
    <source>
        <dbReference type="Proteomes" id="UP000242715"/>
    </source>
</evidence>
<dbReference type="Pfam" id="PF00153">
    <property type="entry name" value="Mito_carr"/>
    <property type="match status" value="1"/>
</dbReference>
<dbReference type="OrthoDB" id="1702583at2759"/>
<dbReference type="GO" id="GO:1990547">
    <property type="term" value="P:mitochondrial phosphate ion transmembrane transport"/>
    <property type="evidence" value="ECO:0007669"/>
    <property type="project" value="InterPro"/>
</dbReference>
<accession>A0A2Z6P0C2</accession>
<evidence type="ECO:0000256" key="5">
    <source>
        <dbReference type="ARBA" id="ARBA00022737"/>
    </source>
</evidence>
<dbReference type="PROSITE" id="PS50920">
    <property type="entry name" value="SOLCAR"/>
    <property type="match status" value="1"/>
</dbReference>
<keyword evidence="3 11" id="KW-0813">Transport</keyword>
<dbReference type="GO" id="GO:0005743">
    <property type="term" value="C:mitochondrial inner membrane"/>
    <property type="evidence" value="ECO:0007669"/>
    <property type="project" value="UniProtKB-SubCell"/>
</dbReference>
<dbReference type="GO" id="GO:0005315">
    <property type="term" value="F:phosphate transmembrane transporter activity"/>
    <property type="evidence" value="ECO:0007669"/>
    <property type="project" value="InterPro"/>
</dbReference>
<dbReference type="InterPro" id="IPR023395">
    <property type="entry name" value="MCP_dom_sf"/>
</dbReference>
<keyword evidence="7" id="KW-1133">Transmembrane helix</keyword>
<dbReference type="PANTHER" id="PTHR45671:SF10">
    <property type="entry name" value="SOLUTE CARRIER FAMILY 25 MEMBER 3"/>
    <property type="match status" value="1"/>
</dbReference>
<evidence type="ECO:0000256" key="6">
    <source>
        <dbReference type="ARBA" id="ARBA00022792"/>
    </source>
</evidence>
<keyword evidence="8" id="KW-0496">Mitochondrion</keyword>
<evidence type="ECO:0000256" key="12">
    <source>
        <dbReference type="SAM" id="MobiDB-lite"/>
    </source>
</evidence>
<dbReference type="Proteomes" id="UP000242715">
    <property type="component" value="Unassembled WGS sequence"/>
</dbReference>
<evidence type="ECO:0000256" key="3">
    <source>
        <dbReference type="ARBA" id="ARBA00022448"/>
    </source>
</evidence>
<keyword evidence="9 10" id="KW-0472">Membrane</keyword>
<evidence type="ECO:0000256" key="7">
    <source>
        <dbReference type="ARBA" id="ARBA00022989"/>
    </source>
</evidence>